<evidence type="ECO:0000313" key="2">
    <source>
        <dbReference type="Proteomes" id="UP000671995"/>
    </source>
</evidence>
<dbReference type="GO" id="GO:0005524">
    <property type="term" value="F:ATP binding"/>
    <property type="evidence" value="ECO:0007669"/>
    <property type="project" value="UniProtKB-KW"/>
</dbReference>
<proteinExistence type="predicted"/>
<reference evidence="1" key="1">
    <citation type="submission" date="2020-05" db="EMBL/GenBank/DDBJ databases">
        <authorList>
            <person name="Zeng H."/>
            <person name="Chan Y.K."/>
            <person name="Watt R.M."/>
        </authorList>
    </citation>
    <scope>NUCLEOTIDE SEQUENCE</scope>
    <source>
        <strain evidence="1">ATCC 700773</strain>
    </source>
</reference>
<reference evidence="1" key="2">
    <citation type="journal article" date="2021" name="Microbiol. Resour. Announc.">
        <title>Complete Genome Sequences of Three Human Oral Treponema parvum Isolates.</title>
        <authorList>
            <person name="Zeng H."/>
            <person name="Watt R.M."/>
        </authorList>
    </citation>
    <scope>NUCLEOTIDE SEQUENCE</scope>
    <source>
        <strain evidence="1">ATCC 700773</strain>
    </source>
</reference>
<keyword evidence="1" id="KW-0067">ATP-binding</keyword>
<sequence>MYLELRRRGFAVYIGKYGDKEIDFVAVKRTQRIYVQVCRTLPENSDRETGNLKSIKDNYPKYVITMDLSVCGTDDGIRIVHIKDFLLQKEW</sequence>
<dbReference type="PANTHER" id="PTHR33295:SF20">
    <property type="entry name" value="ATPASE"/>
    <property type="match status" value="1"/>
</dbReference>
<dbReference type="PANTHER" id="PTHR33295">
    <property type="entry name" value="ATPASE"/>
    <property type="match status" value="1"/>
</dbReference>
<dbReference type="RefSeq" id="WP_210117935.1">
    <property type="nucleotide sequence ID" value="NZ_CP054257.1"/>
</dbReference>
<dbReference type="EMBL" id="CP054257">
    <property type="protein sequence ID" value="QTQ11138.1"/>
    <property type="molecule type" value="Genomic_DNA"/>
</dbReference>
<evidence type="ECO:0000313" key="1">
    <source>
        <dbReference type="EMBL" id="QTQ11138.1"/>
    </source>
</evidence>
<name>A0A975EYG8_9SPIR</name>
<protein>
    <submittedName>
        <fullName evidence="1">ATP-binding protein</fullName>
    </submittedName>
</protein>
<dbReference type="AlphaFoldDB" id="A0A975EYG8"/>
<organism evidence="1 2">
    <name type="scientific">Treponema parvum</name>
    <dbReference type="NCBI Taxonomy" id="138851"/>
    <lineage>
        <taxon>Bacteria</taxon>
        <taxon>Pseudomonadati</taxon>
        <taxon>Spirochaetota</taxon>
        <taxon>Spirochaetia</taxon>
        <taxon>Spirochaetales</taxon>
        <taxon>Treponemataceae</taxon>
        <taxon>Treponema</taxon>
    </lineage>
</organism>
<accession>A0A975EYG8</accession>
<keyword evidence="1" id="KW-0547">Nucleotide-binding</keyword>
<dbReference type="Proteomes" id="UP000671995">
    <property type="component" value="Chromosome"/>
</dbReference>
<gene>
    <name evidence="1" type="ORF">HRI96_02375</name>
</gene>